<comment type="caution">
    <text evidence="1">The sequence shown here is derived from an EMBL/GenBank/DDBJ whole genome shotgun (WGS) entry which is preliminary data.</text>
</comment>
<proteinExistence type="predicted"/>
<sequence>MNEVVTSKTEPGKKLSVGLQSRLLYLLLKCPMLQNRGQGCACGEQDDIEAEAIAADDFAGCTAARGRRQHADDEEVVLQVKVPYALRRAARAAHLDCNWLARKALSRQLKKAARK</sequence>
<gene>
    <name evidence="1" type="ORF">F3B65_26785</name>
</gene>
<dbReference type="EMBL" id="VWGG01000077">
    <property type="protein sequence ID" value="KAA4561258.1"/>
    <property type="molecule type" value="Genomic_DNA"/>
</dbReference>
<evidence type="ECO:0000313" key="1">
    <source>
        <dbReference type="EMBL" id="KAA4561258.1"/>
    </source>
</evidence>
<accession>A0A642A721</accession>
<dbReference type="AlphaFoldDB" id="A0A642A721"/>
<protein>
    <submittedName>
        <fullName evidence="1">Uncharacterized protein</fullName>
    </submittedName>
</protein>
<organism evidence="1">
    <name type="scientific">Bacteroides ovatus</name>
    <dbReference type="NCBI Taxonomy" id="28116"/>
    <lineage>
        <taxon>Bacteria</taxon>
        <taxon>Pseudomonadati</taxon>
        <taxon>Bacteroidota</taxon>
        <taxon>Bacteroidia</taxon>
        <taxon>Bacteroidales</taxon>
        <taxon>Bacteroidaceae</taxon>
        <taxon>Bacteroides</taxon>
    </lineage>
</organism>
<reference evidence="1" key="1">
    <citation type="journal article" date="2019" name="Nat. Med.">
        <title>A library of human gut bacterial isolates paired with longitudinal multiomics data enables mechanistic microbiome research.</title>
        <authorList>
            <person name="Poyet M."/>
            <person name="Groussin M."/>
            <person name="Gibbons S.M."/>
            <person name="Avila-Pacheco J."/>
            <person name="Jiang X."/>
            <person name="Kearney S.M."/>
            <person name="Perrotta A.R."/>
            <person name="Berdy B."/>
            <person name="Zhao S."/>
            <person name="Lieberman T.D."/>
            <person name="Swanson P.K."/>
            <person name="Smith M."/>
            <person name="Roesemann S."/>
            <person name="Alexander J.E."/>
            <person name="Rich S.A."/>
            <person name="Livny J."/>
            <person name="Vlamakis H."/>
            <person name="Clish C."/>
            <person name="Bullock K."/>
            <person name="Deik A."/>
            <person name="Scott J."/>
            <person name="Pierce K.A."/>
            <person name="Xavier R.J."/>
            <person name="Alm E.J."/>
        </authorList>
    </citation>
    <scope>NUCLEOTIDE SEQUENCE</scope>
    <source>
        <strain evidence="1">BIOML-A32</strain>
    </source>
</reference>
<name>A0A642A721_BACOV</name>